<keyword evidence="2" id="KW-1185">Reference proteome</keyword>
<accession>A0AAV1R1I9</accession>
<organism evidence="1 2">
    <name type="scientific">Dovyalis caffra</name>
    <dbReference type="NCBI Taxonomy" id="77055"/>
    <lineage>
        <taxon>Eukaryota</taxon>
        <taxon>Viridiplantae</taxon>
        <taxon>Streptophyta</taxon>
        <taxon>Embryophyta</taxon>
        <taxon>Tracheophyta</taxon>
        <taxon>Spermatophyta</taxon>
        <taxon>Magnoliopsida</taxon>
        <taxon>eudicotyledons</taxon>
        <taxon>Gunneridae</taxon>
        <taxon>Pentapetalae</taxon>
        <taxon>rosids</taxon>
        <taxon>fabids</taxon>
        <taxon>Malpighiales</taxon>
        <taxon>Salicaceae</taxon>
        <taxon>Flacourtieae</taxon>
        <taxon>Dovyalis</taxon>
    </lineage>
</organism>
<comment type="caution">
    <text evidence="1">The sequence shown here is derived from an EMBL/GenBank/DDBJ whole genome shotgun (WGS) entry which is preliminary data.</text>
</comment>
<protein>
    <submittedName>
        <fullName evidence="1">Uncharacterized protein</fullName>
    </submittedName>
</protein>
<reference evidence="1 2" key="1">
    <citation type="submission" date="2024-01" db="EMBL/GenBank/DDBJ databases">
        <authorList>
            <person name="Waweru B."/>
        </authorList>
    </citation>
    <scope>NUCLEOTIDE SEQUENCE [LARGE SCALE GENOMIC DNA]</scope>
</reference>
<name>A0AAV1R1I9_9ROSI</name>
<evidence type="ECO:0000313" key="1">
    <source>
        <dbReference type="EMBL" id="CAK7326714.1"/>
    </source>
</evidence>
<gene>
    <name evidence="1" type="ORF">DCAF_LOCUS4418</name>
</gene>
<evidence type="ECO:0000313" key="2">
    <source>
        <dbReference type="Proteomes" id="UP001314170"/>
    </source>
</evidence>
<sequence>MRLRIFLPLVGEEGYIERRVLNTKDDQASKEDFCLTKALPKIAHHNNRLSIVIPKLLQSPPQTTSQRLTSKKD</sequence>
<proteinExistence type="predicted"/>
<dbReference type="EMBL" id="CAWUPB010000851">
    <property type="protein sequence ID" value="CAK7326714.1"/>
    <property type="molecule type" value="Genomic_DNA"/>
</dbReference>
<dbReference type="AlphaFoldDB" id="A0AAV1R1I9"/>
<dbReference type="Proteomes" id="UP001314170">
    <property type="component" value="Unassembled WGS sequence"/>
</dbReference>